<evidence type="ECO:0000256" key="16">
    <source>
        <dbReference type="ARBA" id="ARBA00058640"/>
    </source>
</evidence>
<evidence type="ECO:0000259" key="18">
    <source>
        <dbReference type="Pfam" id="PF02544"/>
    </source>
</evidence>
<evidence type="ECO:0000256" key="12">
    <source>
        <dbReference type="ARBA" id="ARBA00023098"/>
    </source>
</evidence>
<dbReference type="Gene3D" id="3.10.20.90">
    <property type="entry name" value="Phosphatidylinositol 3-kinase Catalytic Subunit, Chain A, domain 1"/>
    <property type="match status" value="1"/>
</dbReference>
<feature type="transmembrane region" description="Helical" evidence="17">
    <location>
        <begin position="253"/>
        <end position="282"/>
    </location>
</feature>
<accession>R7S2D4</accession>
<dbReference type="FunFam" id="1.20.120.1630:FF:000010">
    <property type="entry name" value="Steroid alpha reductase family protein"/>
    <property type="match status" value="1"/>
</dbReference>
<comment type="similarity">
    <text evidence="3">Belongs to the steroid 5-alpha reductase family.</text>
</comment>
<dbReference type="Gene3D" id="1.20.120.1630">
    <property type="match status" value="1"/>
</dbReference>
<organism evidence="20 21">
    <name type="scientific">Punctularia strigosozonata (strain HHB-11173)</name>
    <name type="common">White-rot fungus</name>
    <dbReference type="NCBI Taxonomy" id="741275"/>
    <lineage>
        <taxon>Eukaryota</taxon>
        <taxon>Fungi</taxon>
        <taxon>Dikarya</taxon>
        <taxon>Basidiomycota</taxon>
        <taxon>Agaricomycotina</taxon>
        <taxon>Agaricomycetes</taxon>
        <taxon>Corticiales</taxon>
        <taxon>Punctulariaceae</taxon>
        <taxon>Punctularia</taxon>
    </lineage>
</organism>
<dbReference type="GO" id="GO:0005789">
    <property type="term" value="C:endoplasmic reticulum membrane"/>
    <property type="evidence" value="ECO:0007669"/>
    <property type="project" value="UniProtKB-SubCell"/>
</dbReference>
<evidence type="ECO:0000313" key="21">
    <source>
        <dbReference type="Proteomes" id="UP000054196"/>
    </source>
</evidence>
<keyword evidence="13 17" id="KW-0472">Membrane</keyword>
<evidence type="ECO:0000256" key="17">
    <source>
        <dbReference type="SAM" id="Phobius"/>
    </source>
</evidence>
<keyword evidence="12" id="KW-0443">Lipid metabolism</keyword>
<comment type="subcellular location">
    <subcellularLocation>
        <location evidence="1">Endoplasmic reticulum membrane</location>
        <topology evidence="1">Multi-pass membrane protein</topology>
    </subcellularLocation>
</comment>
<dbReference type="InterPro" id="IPR049127">
    <property type="entry name" value="TECR-like_N"/>
</dbReference>
<dbReference type="Proteomes" id="UP000054196">
    <property type="component" value="Unassembled WGS sequence"/>
</dbReference>
<evidence type="ECO:0000256" key="5">
    <source>
        <dbReference type="ARBA" id="ARBA00022516"/>
    </source>
</evidence>
<feature type="domain" description="TECR-like N-terminal" evidence="19">
    <location>
        <begin position="28"/>
        <end position="73"/>
    </location>
</feature>
<dbReference type="GeneID" id="18876832"/>
<evidence type="ECO:0000256" key="7">
    <source>
        <dbReference type="ARBA" id="ARBA00022824"/>
    </source>
</evidence>
<dbReference type="EMBL" id="JH687557">
    <property type="protein sequence ID" value="EIN03942.1"/>
    <property type="molecule type" value="Genomic_DNA"/>
</dbReference>
<evidence type="ECO:0000256" key="3">
    <source>
        <dbReference type="ARBA" id="ARBA00007742"/>
    </source>
</evidence>
<proteinExistence type="inferred from homology"/>
<evidence type="ECO:0000256" key="4">
    <source>
        <dbReference type="ARBA" id="ARBA00012530"/>
    </source>
</evidence>
<protein>
    <recommendedName>
        <fullName evidence="4">very-long-chain enoyl-CoA reductase</fullName>
        <ecNumber evidence="4">1.3.1.93</ecNumber>
    </recommendedName>
</protein>
<evidence type="ECO:0000256" key="14">
    <source>
        <dbReference type="ARBA" id="ARBA00023160"/>
    </source>
</evidence>
<evidence type="ECO:0000256" key="10">
    <source>
        <dbReference type="ARBA" id="ARBA00022989"/>
    </source>
</evidence>
<keyword evidence="8" id="KW-0276">Fatty acid metabolism</keyword>
<dbReference type="InterPro" id="IPR001104">
    <property type="entry name" value="3-oxo-5_a-steroid_4-DH_C"/>
</dbReference>
<keyword evidence="9" id="KW-0521">NADP</keyword>
<dbReference type="OrthoDB" id="540503at2759"/>
<dbReference type="GO" id="GO:0042761">
    <property type="term" value="P:very long-chain fatty acid biosynthetic process"/>
    <property type="evidence" value="ECO:0007669"/>
    <property type="project" value="TreeGrafter"/>
</dbReference>
<keyword evidence="5" id="KW-0444">Lipid biosynthesis</keyword>
<evidence type="ECO:0000256" key="15">
    <source>
        <dbReference type="ARBA" id="ARBA00051495"/>
    </source>
</evidence>
<evidence type="ECO:0000256" key="6">
    <source>
        <dbReference type="ARBA" id="ARBA00022692"/>
    </source>
</evidence>
<evidence type="ECO:0000256" key="8">
    <source>
        <dbReference type="ARBA" id="ARBA00022832"/>
    </source>
</evidence>
<dbReference type="eggNOG" id="KOG1639">
    <property type="taxonomic scope" value="Eukaryota"/>
</dbReference>
<comment type="function">
    <text evidence="16">Catalyzes the last of the four reactions of the long-chain fatty acids elongation cycle. This endoplasmic reticulum-bound enzymatic process, allows the addition of 2 carbons to the chain of long- and very long-chain fatty acids/VLCFAs per cycle. This enzyme reduces the trans-2,3-enoyl-CoA fatty acid intermediate to an acyl-CoA that can be further elongated by entering a new cycle of elongation. Thereby, it participates in the production of VLCFAs of different chain lengths that are involved in multiple biological processes as precursors of membrane lipids and lipid mediators.</text>
</comment>
<feature type="domain" description="3-oxo-5-alpha-steroid 4-dehydrogenase C-terminal" evidence="18">
    <location>
        <begin position="151"/>
        <end position="308"/>
    </location>
</feature>
<keyword evidence="7" id="KW-0256">Endoplasmic reticulum</keyword>
<dbReference type="RefSeq" id="XP_007388731.1">
    <property type="nucleotide sequence ID" value="XM_007388669.1"/>
</dbReference>
<evidence type="ECO:0000256" key="2">
    <source>
        <dbReference type="ARBA" id="ARBA00005194"/>
    </source>
</evidence>
<evidence type="ECO:0000313" key="20">
    <source>
        <dbReference type="EMBL" id="EIN03942.1"/>
    </source>
</evidence>
<keyword evidence="10 17" id="KW-1133">Transmembrane helix</keyword>
<dbReference type="PROSITE" id="PS50244">
    <property type="entry name" value="S5A_REDUCTASE"/>
    <property type="match status" value="1"/>
</dbReference>
<keyword evidence="11" id="KW-0560">Oxidoreductase</keyword>
<dbReference type="InterPro" id="IPR039357">
    <property type="entry name" value="SRD5A/TECR"/>
</dbReference>
<gene>
    <name evidence="20" type="ORF">PUNSTDRAFT_116689</name>
</gene>
<dbReference type="GO" id="GO:0102758">
    <property type="term" value="F:very-long-chain enoyl-CoA reductase activity"/>
    <property type="evidence" value="ECO:0007669"/>
    <property type="project" value="UniProtKB-EC"/>
</dbReference>
<evidence type="ECO:0000256" key="11">
    <source>
        <dbReference type="ARBA" id="ARBA00023002"/>
    </source>
</evidence>
<dbReference type="OMA" id="ATMPIFN"/>
<evidence type="ECO:0000256" key="9">
    <source>
        <dbReference type="ARBA" id="ARBA00022857"/>
    </source>
</evidence>
<dbReference type="PANTHER" id="PTHR10556:SF28">
    <property type="entry name" value="VERY-LONG-CHAIN ENOYL-COA REDUCTASE"/>
    <property type="match status" value="1"/>
</dbReference>
<sequence length="308" mass="34943">MPSVTVNSAGRSPAVARGLAWPVTLDLPEDATIGDVKSALAKRCPKFYKERQKISVKDDRKALDDATRLADVSSELAVKDLGPQISWRTVFMIEYVGPLIIHPLIYNLPRIFYGGPVQHSRLQQYVYAMVLLHFLKREIETVFVHRFSHATMPFRNIFKNSAHYHLLSGLLLAYSVYSPPFSAPSPYIRGTVRDDPTWLNAYAAAWLFAELSNLHTHLTLRSLRPEGTTKRAVPYGYGFDLVSCPNYFFEICAWVVITLMTGSYAAWLFLVVGTGQMALWALKKHKAYKKEFGTEYPKGRKAMIPYIF</sequence>
<name>R7S2D4_PUNST</name>
<evidence type="ECO:0000256" key="1">
    <source>
        <dbReference type="ARBA" id="ARBA00004477"/>
    </source>
</evidence>
<keyword evidence="14" id="KW-0275">Fatty acid biosynthesis</keyword>
<dbReference type="HOGENOM" id="CLU_059260_0_0_1"/>
<dbReference type="Pfam" id="PF21696">
    <property type="entry name" value="TECR_N"/>
    <property type="match status" value="1"/>
</dbReference>
<keyword evidence="21" id="KW-1185">Reference proteome</keyword>
<keyword evidence="6 17" id="KW-0812">Transmembrane</keyword>
<dbReference type="AlphaFoldDB" id="R7S2D4"/>
<reference evidence="21" key="1">
    <citation type="journal article" date="2012" name="Science">
        <title>The Paleozoic origin of enzymatic lignin decomposition reconstructed from 31 fungal genomes.</title>
        <authorList>
            <person name="Floudas D."/>
            <person name="Binder M."/>
            <person name="Riley R."/>
            <person name="Barry K."/>
            <person name="Blanchette R.A."/>
            <person name="Henrissat B."/>
            <person name="Martinez A.T."/>
            <person name="Otillar R."/>
            <person name="Spatafora J.W."/>
            <person name="Yadav J.S."/>
            <person name="Aerts A."/>
            <person name="Benoit I."/>
            <person name="Boyd A."/>
            <person name="Carlson A."/>
            <person name="Copeland A."/>
            <person name="Coutinho P.M."/>
            <person name="de Vries R.P."/>
            <person name="Ferreira P."/>
            <person name="Findley K."/>
            <person name="Foster B."/>
            <person name="Gaskell J."/>
            <person name="Glotzer D."/>
            <person name="Gorecki P."/>
            <person name="Heitman J."/>
            <person name="Hesse C."/>
            <person name="Hori C."/>
            <person name="Igarashi K."/>
            <person name="Jurgens J.A."/>
            <person name="Kallen N."/>
            <person name="Kersten P."/>
            <person name="Kohler A."/>
            <person name="Kuees U."/>
            <person name="Kumar T.K.A."/>
            <person name="Kuo A."/>
            <person name="LaButti K."/>
            <person name="Larrondo L.F."/>
            <person name="Lindquist E."/>
            <person name="Ling A."/>
            <person name="Lombard V."/>
            <person name="Lucas S."/>
            <person name="Lundell T."/>
            <person name="Martin R."/>
            <person name="McLaughlin D.J."/>
            <person name="Morgenstern I."/>
            <person name="Morin E."/>
            <person name="Murat C."/>
            <person name="Nagy L.G."/>
            <person name="Nolan M."/>
            <person name="Ohm R.A."/>
            <person name="Patyshakuliyeva A."/>
            <person name="Rokas A."/>
            <person name="Ruiz-Duenas F.J."/>
            <person name="Sabat G."/>
            <person name="Salamov A."/>
            <person name="Samejima M."/>
            <person name="Schmutz J."/>
            <person name="Slot J.C."/>
            <person name="St John F."/>
            <person name="Stenlid J."/>
            <person name="Sun H."/>
            <person name="Sun S."/>
            <person name="Syed K."/>
            <person name="Tsang A."/>
            <person name="Wiebenga A."/>
            <person name="Young D."/>
            <person name="Pisabarro A."/>
            <person name="Eastwood D.C."/>
            <person name="Martin F."/>
            <person name="Cullen D."/>
            <person name="Grigoriev I.V."/>
            <person name="Hibbett D.S."/>
        </authorList>
    </citation>
    <scope>NUCLEOTIDE SEQUENCE [LARGE SCALE GENOMIC DNA]</scope>
    <source>
        <strain evidence="21">HHB-11173 SS5</strain>
    </source>
</reference>
<dbReference type="Pfam" id="PF02544">
    <property type="entry name" value="Steroid_dh"/>
    <property type="match status" value="1"/>
</dbReference>
<dbReference type="EC" id="1.3.1.93" evidence="4"/>
<comment type="pathway">
    <text evidence="2">Lipid metabolism; fatty acid biosynthesis.</text>
</comment>
<comment type="catalytic activity">
    <reaction evidence="15">
        <text>a very-long-chain 2,3-saturated fatty acyl-CoA + NADP(+) = a very-long-chain (2E)-enoyl-CoA + NADPH + H(+)</text>
        <dbReference type="Rhea" id="RHEA:14473"/>
        <dbReference type="ChEBI" id="CHEBI:15378"/>
        <dbReference type="ChEBI" id="CHEBI:57783"/>
        <dbReference type="ChEBI" id="CHEBI:58349"/>
        <dbReference type="ChEBI" id="CHEBI:83724"/>
        <dbReference type="ChEBI" id="CHEBI:83728"/>
        <dbReference type="EC" id="1.3.1.93"/>
    </reaction>
</comment>
<dbReference type="PANTHER" id="PTHR10556">
    <property type="entry name" value="3-OXO-5-ALPHA-STEROID 4-DEHYDROGENASE"/>
    <property type="match status" value="1"/>
</dbReference>
<evidence type="ECO:0000256" key="13">
    <source>
        <dbReference type="ARBA" id="ARBA00023136"/>
    </source>
</evidence>
<evidence type="ECO:0000259" key="19">
    <source>
        <dbReference type="Pfam" id="PF21696"/>
    </source>
</evidence>
<dbReference type="KEGG" id="psq:PUNSTDRAFT_116689"/>